<dbReference type="OrthoDB" id="8547564at2"/>
<feature type="coiled-coil region" evidence="1">
    <location>
        <begin position="118"/>
        <end position="145"/>
    </location>
</feature>
<sequence>MKPIILALFLLGSGLGGSALAQTVSNPYPKTAPPLPNPRVTQLETALNHVQQEQQAVYQQFQMTQELRRNEIQENYPQAIQTPNSMMQAPYAMGGLKDNPPQSYDDNVRIQRERQERIEQYTRDLNRLYSRYAELGEQKRALLDQLIELAK</sequence>
<protein>
    <submittedName>
        <fullName evidence="3">Uncharacterized protein</fullName>
    </submittedName>
</protein>
<feature type="chain" id="PRO_5010879180" evidence="2">
    <location>
        <begin position="22"/>
        <end position="151"/>
    </location>
</feature>
<dbReference type="eggNOG" id="ENOG50315SQ">
    <property type="taxonomic scope" value="Bacteria"/>
</dbReference>
<proteinExistence type="predicted"/>
<reference evidence="3 4" key="1">
    <citation type="journal article" date="2015" name="Int. J. Syst. Evol. Microbiol.">
        <title>Nitrosospira lacus sp. nov., a psychrotolerant, ammonia-oxidizing bacterium from sandy lake sediment.</title>
        <authorList>
            <person name="Urakawa H."/>
            <person name="Garcia J.C."/>
            <person name="Nielsen J.L."/>
            <person name="Le V.Q."/>
            <person name="Kozlowski J.A."/>
            <person name="Stein L.Y."/>
            <person name="Lim C.K."/>
            <person name="Pommerening-Roser A."/>
            <person name="Martens-Habbena W."/>
            <person name="Stahl D.A."/>
            <person name="Klotz M.G."/>
        </authorList>
    </citation>
    <scope>NUCLEOTIDE SEQUENCE [LARGE SCALE GENOMIC DNA]</scope>
    <source>
        <strain evidence="3 4">APG3</strain>
    </source>
</reference>
<dbReference type="AlphaFoldDB" id="A0A1W6SR38"/>
<dbReference type="KEGG" id="nlc:EBAPG3_010955"/>
<evidence type="ECO:0000313" key="4">
    <source>
        <dbReference type="Proteomes" id="UP000012179"/>
    </source>
</evidence>
<accession>A0A1W6SR38</accession>
<dbReference type="Proteomes" id="UP000012179">
    <property type="component" value="Chromosome"/>
</dbReference>
<dbReference type="RefSeq" id="WP_004178287.1">
    <property type="nucleotide sequence ID" value="NZ_CP021106.3"/>
</dbReference>
<gene>
    <name evidence="3" type="ORF">EBAPG3_010955</name>
</gene>
<dbReference type="EMBL" id="CP021106">
    <property type="protein sequence ID" value="ARO88256.1"/>
    <property type="molecule type" value="Genomic_DNA"/>
</dbReference>
<evidence type="ECO:0000256" key="1">
    <source>
        <dbReference type="SAM" id="Coils"/>
    </source>
</evidence>
<keyword evidence="1" id="KW-0175">Coiled coil</keyword>
<keyword evidence="2" id="KW-0732">Signal</keyword>
<keyword evidence="4" id="KW-1185">Reference proteome</keyword>
<name>A0A1W6SR38_9PROT</name>
<organism evidence="3 4">
    <name type="scientific">Nitrosospira lacus</name>
    <dbReference type="NCBI Taxonomy" id="1288494"/>
    <lineage>
        <taxon>Bacteria</taxon>
        <taxon>Pseudomonadati</taxon>
        <taxon>Pseudomonadota</taxon>
        <taxon>Betaproteobacteria</taxon>
        <taxon>Nitrosomonadales</taxon>
        <taxon>Nitrosomonadaceae</taxon>
        <taxon>Nitrosospira</taxon>
    </lineage>
</organism>
<evidence type="ECO:0000256" key="2">
    <source>
        <dbReference type="SAM" id="SignalP"/>
    </source>
</evidence>
<evidence type="ECO:0000313" key="3">
    <source>
        <dbReference type="EMBL" id="ARO88256.1"/>
    </source>
</evidence>
<feature type="signal peptide" evidence="2">
    <location>
        <begin position="1"/>
        <end position="21"/>
    </location>
</feature>